<feature type="transmembrane region" description="Helical" evidence="1">
    <location>
        <begin position="65"/>
        <end position="88"/>
    </location>
</feature>
<evidence type="ECO:0008006" key="4">
    <source>
        <dbReference type="Google" id="ProtNLM"/>
    </source>
</evidence>
<feature type="transmembrane region" description="Helical" evidence="1">
    <location>
        <begin position="95"/>
        <end position="118"/>
    </location>
</feature>
<sequence>MTPAERGRRAGEVTQKFILGVIAGGAAAIGVVEVVLLIVRVAGLLGDEAVTVAGIPLASPLEPDFAAGLAAVTAASYDSVTLTIAGLVGSARGALVGAAIVTSLLSIAVCAVVAWLALRVFLGRPFVTSASWGIGLVAVLAISVGFLQPMFLGFAHAEIAQQLGTDALPTFLVELDPAPIAWGLALAVVGAAFELGQRMQRDTEGLV</sequence>
<dbReference type="RefSeq" id="WP_322132217.1">
    <property type="nucleotide sequence ID" value="NZ_CP085036.1"/>
</dbReference>
<protein>
    <recommendedName>
        <fullName evidence="4">DUF2975 domain-containing protein</fullName>
    </recommendedName>
</protein>
<gene>
    <name evidence="2" type="ORF">M2152_000023</name>
</gene>
<evidence type="ECO:0000313" key="3">
    <source>
        <dbReference type="Proteomes" id="UP001160142"/>
    </source>
</evidence>
<name>A0ABT6KIX0_9MICO</name>
<keyword evidence="1" id="KW-1133">Transmembrane helix</keyword>
<accession>A0ABT6KIX0</accession>
<keyword evidence="1" id="KW-0472">Membrane</keyword>
<keyword evidence="3" id="KW-1185">Reference proteome</keyword>
<comment type="caution">
    <text evidence="2">The sequence shown here is derived from an EMBL/GenBank/DDBJ whole genome shotgun (WGS) entry which is preliminary data.</text>
</comment>
<evidence type="ECO:0000313" key="2">
    <source>
        <dbReference type="EMBL" id="MDH6179841.1"/>
    </source>
</evidence>
<keyword evidence="1" id="KW-0812">Transmembrane</keyword>
<proteinExistence type="predicted"/>
<feature type="transmembrane region" description="Helical" evidence="1">
    <location>
        <begin position="130"/>
        <end position="152"/>
    </location>
</feature>
<feature type="transmembrane region" description="Helical" evidence="1">
    <location>
        <begin position="21"/>
        <end position="45"/>
    </location>
</feature>
<organism evidence="2 3">
    <name type="scientific">Antiquaquibacter oligotrophicus</name>
    <dbReference type="NCBI Taxonomy" id="2880260"/>
    <lineage>
        <taxon>Bacteria</taxon>
        <taxon>Bacillati</taxon>
        <taxon>Actinomycetota</taxon>
        <taxon>Actinomycetes</taxon>
        <taxon>Micrococcales</taxon>
        <taxon>Microbacteriaceae</taxon>
        <taxon>Antiquaquibacter</taxon>
    </lineage>
</organism>
<dbReference type="EMBL" id="JARXVQ010000001">
    <property type="protein sequence ID" value="MDH6179841.1"/>
    <property type="molecule type" value="Genomic_DNA"/>
</dbReference>
<reference evidence="2 3" key="1">
    <citation type="submission" date="2023-04" db="EMBL/GenBank/DDBJ databases">
        <title>Genome Encyclopedia of Bacteria and Archaea VI: Functional Genomics of Type Strains.</title>
        <authorList>
            <person name="Whitman W."/>
        </authorList>
    </citation>
    <scope>NUCLEOTIDE SEQUENCE [LARGE SCALE GENOMIC DNA]</scope>
    <source>
        <strain evidence="2 3">SG_E_30_P1</strain>
    </source>
</reference>
<dbReference type="Proteomes" id="UP001160142">
    <property type="component" value="Unassembled WGS sequence"/>
</dbReference>
<evidence type="ECO:0000256" key="1">
    <source>
        <dbReference type="SAM" id="Phobius"/>
    </source>
</evidence>